<dbReference type="EMBL" id="LSSM01005224">
    <property type="protein sequence ID" value="OMJ13109.1"/>
    <property type="molecule type" value="Genomic_DNA"/>
</dbReference>
<gene>
    <name evidence="1" type="ORF">AYI69_g9135</name>
</gene>
<evidence type="ECO:0000313" key="2">
    <source>
        <dbReference type="Proteomes" id="UP000187429"/>
    </source>
</evidence>
<name>A0A1R1XEP9_9FUNG</name>
<accession>A0A1R1XEP9</accession>
<protein>
    <submittedName>
        <fullName evidence="1">Uncharacterized protein</fullName>
    </submittedName>
</protein>
<keyword evidence="2" id="KW-1185">Reference proteome</keyword>
<reference evidence="2" key="1">
    <citation type="submission" date="2017-01" db="EMBL/GenBank/DDBJ databases">
        <authorList>
            <person name="Wang Y."/>
            <person name="White M."/>
            <person name="Kvist S."/>
            <person name="Moncalvo J.-M."/>
        </authorList>
    </citation>
    <scope>NUCLEOTIDE SEQUENCE [LARGE SCALE GENOMIC DNA]</scope>
    <source>
        <strain evidence="2">ID-206-W2</strain>
    </source>
</reference>
<dbReference type="AlphaFoldDB" id="A0A1R1XEP9"/>
<evidence type="ECO:0000313" key="1">
    <source>
        <dbReference type="EMBL" id="OMJ13109.1"/>
    </source>
</evidence>
<comment type="caution">
    <text evidence="1">The sequence shown here is derived from an EMBL/GenBank/DDBJ whole genome shotgun (WGS) entry which is preliminary data.</text>
</comment>
<dbReference type="Proteomes" id="UP000187429">
    <property type="component" value="Unassembled WGS sequence"/>
</dbReference>
<organism evidence="1 2">
    <name type="scientific">Smittium culicis</name>
    <dbReference type="NCBI Taxonomy" id="133412"/>
    <lineage>
        <taxon>Eukaryota</taxon>
        <taxon>Fungi</taxon>
        <taxon>Fungi incertae sedis</taxon>
        <taxon>Zoopagomycota</taxon>
        <taxon>Kickxellomycotina</taxon>
        <taxon>Harpellomycetes</taxon>
        <taxon>Harpellales</taxon>
        <taxon>Legeriomycetaceae</taxon>
        <taxon>Smittium</taxon>
    </lineage>
</organism>
<proteinExistence type="predicted"/>
<sequence length="82" mass="9507">MSNSTSSSLAITPPIHGADFLEDEPYSYRYDQVPPASSRDIKELLRAEEGFLENASFSTIVSYMWYYIFDRIIVLHDLQHIF</sequence>